<dbReference type="InterPro" id="IPR027417">
    <property type="entry name" value="P-loop_NTPase"/>
</dbReference>
<feature type="region of interest" description="Disordered" evidence="1">
    <location>
        <begin position="590"/>
        <end position="618"/>
    </location>
</feature>
<feature type="domain" description="Phage terminase large subunit GpA ATPase" evidence="2">
    <location>
        <begin position="40"/>
        <end position="285"/>
    </location>
</feature>
<reference evidence="4" key="1">
    <citation type="submission" date="2015-04" db="EMBL/GenBank/DDBJ databases">
        <authorList>
            <person name="Syromyatnikov M.Y."/>
            <person name="Popov V.N."/>
        </authorList>
    </citation>
    <scope>NUCLEOTIDE SEQUENCE</scope>
    <source>
        <strain evidence="4">MO-1</strain>
    </source>
</reference>
<dbReference type="PANTHER" id="PTHR34413">
    <property type="entry name" value="PROPHAGE TAIL FIBER ASSEMBLY PROTEIN HOMOLOG TFAE-RELATED-RELATED"/>
    <property type="match status" value="1"/>
</dbReference>
<proteinExistence type="inferred from homology"/>
<dbReference type="InterPro" id="IPR046454">
    <property type="entry name" value="GpA_endonuclease"/>
</dbReference>
<organism evidence="4">
    <name type="scientific">Magnetococcus massalia (strain MO-1)</name>
    <dbReference type="NCBI Taxonomy" id="451514"/>
    <lineage>
        <taxon>Bacteria</taxon>
        <taxon>Pseudomonadati</taxon>
        <taxon>Pseudomonadota</taxon>
        <taxon>Magnetococcia</taxon>
        <taxon>Magnetococcales</taxon>
        <taxon>Magnetococcaceae</taxon>
        <taxon>Magnetococcus</taxon>
    </lineage>
</organism>
<dbReference type="InterPro" id="IPR046453">
    <property type="entry name" value="GpA_ATPase"/>
</dbReference>
<dbReference type="EMBL" id="LO017727">
    <property type="protein sequence ID" value="CRH06042.1"/>
    <property type="molecule type" value="Genomic_DNA"/>
</dbReference>
<dbReference type="GO" id="GO:0016887">
    <property type="term" value="F:ATP hydrolysis activity"/>
    <property type="evidence" value="ECO:0007669"/>
    <property type="project" value="InterPro"/>
</dbReference>
<evidence type="ECO:0000256" key="1">
    <source>
        <dbReference type="SAM" id="MobiDB-lite"/>
    </source>
</evidence>
<sequence length="618" mass="69372">MALSAAQIYEGAFLQGLMPDPRLTVSEWADEHRMLSSVASGEPGPWRTDRTPYLQEVMDCLSPSSPIERVVAMFGSQLGKTECGLNWVGYVIQHAPGPMLMVQPTVEMAKRYSKQRVGPLIESSSEIRERVKPARSRDSGNTVLSKEFPGGILLMTGANSAVGLSSAPIRYLFMDEVDRFPGDADGEGDPVALAIQRTANFSNRKVLLTSTPTIKGFSRIEASYAESDQRQFWVPCPECGEFQVLNWAQVKWPKGKRNEAFYLCPFCEAQLADHQKGWMLENGVWRAAAEGDGKTAGFHLSSLYSPHGWTSWGDIAVEHGLVHKDPPRLKVWINTKLGETWEEDADRVDGEGLMERREAWGELLPADVAVLTAGVDVQDDRLEIEIVGWGRDEESWSIDYRVLWGDPSSPAVWEDLDNLLRRPLGHSRQLPDMTIRAAAIDTGGHHTLKSYAFCRSRQGRRVWAIKGRGGMGVPIWPRKPSTKNKGKVPLFIVGVDACKEAILSRLRIEEPGPGYLHFPMQRDADYFKQLTAESVVTRYHKGRPIREWKKRDSDRNEALDCRVYAMAALQGLIAMGYRLNRDAENISEHPLKNAMPEPGKIQPKRIKPKRRVIQSGWM</sequence>
<dbReference type="Pfam" id="PF20454">
    <property type="entry name" value="GpA_nuclease"/>
    <property type="match status" value="1"/>
</dbReference>
<name>A0A1S7LGF9_MAGMO</name>
<dbReference type="PANTHER" id="PTHR34413:SF2">
    <property type="entry name" value="PROPHAGE TAIL FIBER ASSEMBLY PROTEIN HOMOLOG TFAE-RELATED"/>
    <property type="match status" value="1"/>
</dbReference>
<dbReference type="GO" id="GO:0004519">
    <property type="term" value="F:endonuclease activity"/>
    <property type="evidence" value="ECO:0007669"/>
    <property type="project" value="InterPro"/>
</dbReference>
<accession>A0A1S7LGF9</accession>
<dbReference type="Pfam" id="PF05876">
    <property type="entry name" value="GpA_ATPase"/>
    <property type="match status" value="1"/>
</dbReference>
<protein>
    <submittedName>
        <fullName evidence="4">Phage terminase GpA</fullName>
    </submittedName>
</protein>
<dbReference type="AlphaFoldDB" id="A0A1S7LGF9"/>
<evidence type="ECO:0000259" key="3">
    <source>
        <dbReference type="Pfam" id="PF20454"/>
    </source>
</evidence>
<evidence type="ECO:0000259" key="2">
    <source>
        <dbReference type="Pfam" id="PF05876"/>
    </source>
</evidence>
<dbReference type="InterPro" id="IPR008866">
    <property type="entry name" value="Phage_lambda_GpA-like"/>
</dbReference>
<dbReference type="InterPro" id="IPR051220">
    <property type="entry name" value="TFA_Chaperone"/>
</dbReference>
<dbReference type="SUPFAM" id="SSF52540">
    <property type="entry name" value="P-loop containing nucleoside triphosphate hydrolases"/>
    <property type="match status" value="1"/>
</dbReference>
<feature type="compositionally biased region" description="Basic residues" evidence="1">
    <location>
        <begin position="602"/>
        <end position="612"/>
    </location>
</feature>
<evidence type="ECO:0000313" key="4">
    <source>
        <dbReference type="EMBL" id="CRH06042.1"/>
    </source>
</evidence>
<gene>
    <name evidence="4" type="ORF">MAGMO_1866</name>
</gene>
<feature type="domain" description="Terminase large subunit GpA endonuclease" evidence="3">
    <location>
        <begin position="295"/>
        <end position="570"/>
    </location>
</feature>
<dbReference type="HAMAP" id="MF_04144">
    <property type="entry name" value="TERL_LAMBDA"/>
    <property type="match status" value="1"/>
</dbReference>
<dbReference type="Gene3D" id="3.40.50.300">
    <property type="entry name" value="P-loop containing nucleotide triphosphate hydrolases"/>
    <property type="match status" value="1"/>
</dbReference>
<dbReference type="GO" id="GO:0005524">
    <property type="term" value="F:ATP binding"/>
    <property type="evidence" value="ECO:0007669"/>
    <property type="project" value="InterPro"/>
</dbReference>